<dbReference type="InterPro" id="IPR029069">
    <property type="entry name" value="HotDog_dom_sf"/>
</dbReference>
<gene>
    <name evidence="4" type="ORF">HTY61_07525</name>
</gene>
<feature type="domain" description="Thioesterase" evidence="3">
    <location>
        <begin position="56"/>
        <end position="132"/>
    </location>
</feature>
<reference evidence="4 5" key="1">
    <citation type="submission" date="2020-06" db="EMBL/GenBank/DDBJ databases">
        <title>Oricola thermophila sp. nov. isolated from a tidal sediments.</title>
        <authorList>
            <person name="Kwon K.K."/>
            <person name="Yang S.-H."/>
            <person name="Park M.-J."/>
        </authorList>
    </citation>
    <scope>NUCLEOTIDE SEQUENCE [LARGE SCALE GENOMIC DNA]</scope>
    <source>
        <strain evidence="4 5">MEBiC13590</strain>
    </source>
</reference>
<dbReference type="EMBL" id="CP054836">
    <property type="protein sequence ID" value="QKV18313.1"/>
    <property type="molecule type" value="Genomic_DNA"/>
</dbReference>
<evidence type="ECO:0000313" key="4">
    <source>
        <dbReference type="EMBL" id="QKV18313.1"/>
    </source>
</evidence>
<evidence type="ECO:0000256" key="1">
    <source>
        <dbReference type="ARBA" id="ARBA00008324"/>
    </source>
</evidence>
<dbReference type="InterPro" id="IPR039298">
    <property type="entry name" value="ACOT13"/>
</dbReference>
<sequence length="148" mass="16005">MGRTPVPVVTIEELEAFIEREFAQVHADGRVYSITELGPGFLTLRLDPNERHLRPGGTVSGPALFTLADLAAYYVILAHVGLKGLTVTTGFHMDFMRKAAPGPVFCTGTILKLGKRLVVVSIAIRDEAEELVAHGSCTYSIPPGDSER</sequence>
<dbReference type="InterPro" id="IPR006683">
    <property type="entry name" value="Thioestr_dom"/>
</dbReference>
<name>A0A6N1VCQ2_9HYPH</name>
<dbReference type="PANTHER" id="PTHR21660:SF1">
    <property type="entry name" value="ACYL-COENZYME A THIOESTERASE 13"/>
    <property type="match status" value="1"/>
</dbReference>
<dbReference type="Proteomes" id="UP000509367">
    <property type="component" value="Chromosome"/>
</dbReference>
<organism evidence="4 5">
    <name type="scientific">Oricola thermophila</name>
    <dbReference type="NCBI Taxonomy" id="2742145"/>
    <lineage>
        <taxon>Bacteria</taxon>
        <taxon>Pseudomonadati</taxon>
        <taxon>Pseudomonadota</taxon>
        <taxon>Alphaproteobacteria</taxon>
        <taxon>Hyphomicrobiales</taxon>
        <taxon>Ahrensiaceae</taxon>
        <taxon>Oricola</taxon>
    </lineage>
</organism>
<dbReference type="SUPFAM" id="SSF54637">
    <property type="entry name" value="Thioesterase/thiol ester dehydrase-isomerase"/>
    <property type="match status" value="1"/>
</dbReference>
<evidence type="ECO:0000313" key="5">
    <source>
        <dbReference type="Proteomes" id="UP000509367"/>
    </source>
</evidence>
<dbReference type="CDD" id="cd03443">
    <property type="entry name" value="PaaI_thioesterase"/>
    <property type="match status" value="1"/>
</dbReference>
<dbReference type="KEGG" id="orm:HTY61_07525"/>
<comment type="similarity">
    <text evidence="1">Belongs to the thioesterase PaaI family.</text>
</comment>
<evidence type="ECO:0000259" key="3">
    <source>
        <dbReference type="Pfam" id="PF03061"/>
    </source>
</evidence>
<dbReference type="NCBIfam" id="TIGR00369">
    <property type="entry name" value="unchar_dom_1"/>
    <property type="match status" value="1"/>
</dbReference>
<dbReference type="Pfam" id="PF03061">
    <property type="entry name" value="4HBT"/>
    <property type="match status" value="1"/>
</dbReference>
<evidence type="ECO:0000256" key="2">
    <source>
        <dbReference type="ARBA" id="ARBA00022801"/>
    </source>
</evidence>
<dbReference type="GO" id="GO:0047617">
    <property type="term" value="F:fatty acyl-CoA hydrolase activity"/>
    <property type="evidence" value="ECO:0007669"/>
    <property type="project" value="InterPro"/>
</dbReference>
<protein>
    <submittedName>
        <fullName evidence="4">PaaI family thioesterase</fullName>
    </submittedName>
</protein>
<dbReference type="RefSeq" id="WP_175276207.1">
    <property type="nucleotide sequence ID" value="NZ_CP054836.1"/>
</dbReference>
<keyword evidence="5" id="KW-1185">Reference proteome</keyword>
<dbReference type="AlphaFoldDB" id="A0A6N1VCQ2"/>
<dbReference type="Gene3D" id="3.10.129.10">
    <property type="entry name" value="Hotdog Thioesterase"/>
    <property type="match status" value="1"/>
</dbReference>
<proteinExistence type="inferred from homology"/>
<dbReference type="InterPro" id="IPR003736">
    <property type="entry name" value="PAAI_dom"/>
</dbReference>
<accession>A0A6N1VCQ2</accession>
<dbReference type="PANTHER" id="PTHR21660">
    <property type="entry name" value="THIOESTERASE SUPERFAMILY MEMBER-RELATED"/>
    <property type="match status" value="1"/>
</dbReference>
<keyword evidence="2" id="KW-0378">Hydrolase</keyword>